<feature type="transmembrane region" description="Helical" evidence="2">
    <location>
        <begin position="126"/>
        <end position="148"/>
    </location>
</feature>
<dbReference type="Pfam" id="PF11374">
    <property type="entry name" value="DUF3176"/>
    <property type="match status" value="1"/>
</dbReference>
<keyword evidence="2" id="KW-0472">Membrane</keyword>
<keyword evidence="2" id="KW-1133">Transmembrane helix</keyword>
<dbReference type="PANTHER" id="PTHR35394:SF5">
    <property type="entry name" value="DUF3176 DOMAIN-CONTAINING PROTEIN"/>
    <property type="match status" value="1"/>
</dbReference>
<dbReference type="PANTHER" id="PTHR35394">
    <property type="entry name" value="DUF3176 DOMAIN-CONTAINING PROTEIN"/>
    <property type="match status" value="1"/>
</dbReference>
<evidence type="ECO:0000256" key="1">
    <source>
        <dbReference type="SAM" id="MobiDB-lite"/>
    </source>
</evidence>
<dbReference type="EMBL" id="WOWK01000016">
    <property type="protein sequence ID" value="KAF0328635.1"/>
    <property type="molecule type" value="Genomic_DNA"/>
</dbReference>
<evidence type="ECO:0000313" key="4">
    <source>
        <dbReference type="Proteomes" id="UP000434172"/>
    </source>
</evidence>
<evidence type="ECO:0000313" key="3">
    <source>
        <dbReference type="EMBL" id="KAF0328635.1"/>
    </source>
</evidence>
<feature type="transmembrane region" description="Helical" evidence="2">
    <location>
        <begin position="94"/>
        <end position="114"/>
    </location>
</feature>
<name>A0A8H3WLY4_9PEZI</name>
<reference evidence="3 4" key="1">
    <citation type="submission" date="2019-12" db="EMBL/GenBank/DDBJ databases">
        <title>A genome sequence resource for the geographically widespread anthracnose pathogen Colletotrichum asianum.</title>
        <authorList>
            <person name="Meng Y."/>
        </authorList>
    </citation>
    <scope>NUCLEOTIDE SEQUENCE [LARGE SCALE GENOMIC DNA]</scope>
    <source>
        <strain evidence="3 4">ICMP 18580</strain>
    </source>
</reference>
<proteinExistence type="predicted"/>
<organism evidence="3 4">
    <name type="scientific">Colletotrichum asianum</name>
    <dbReference type="NCBI Taxonomy" id="702518"/>
    <lineage>
        <taxon>Eukaryota</taxon>
        <taxon>Fungi</taxon>
        <taxon>Dikarya</taxon>
        <taxon>Ascomycota</taxon>
        <taxon>Pezizomycotina</taxon>
        <taxon>Sordariomycetes</taxon>
        <taxon>Hypocreomycetidae</taxon>
        <taxon>Glomerellales</taxon>
        <taxon>Glomerellaceae</taxon>
        <taxon>Colletotrichum</taxon>
        <taxon>Colletotrichum gloeosporioides species complex</taxon>
    </lineage>
</organism>
<keyword evidence="4" id="KW-1185">Reference proteome</keyword>
<dbReference type="InterPro" id="IPR021514">
    <property type="entry name" value="DUF3176"/>
</dbReference>
<accession>A0A8H3WLY4</accession>
<evidence type="ECO:0000256" key="2">
    <source>
        <dbReference type="SAM" id="Phobius"/>
    </source>
</evidence>
<feature type="region of interest" description="Disordered" evidence="1">
    <location>
        <begin position="1"/>
        <end position="23"/>
    </location>
</feature>
<dbReference type="AlphaFoldDB" id="A0A8H3WLY4"/>
<comment type="caution">
    <text evidence="3">The sequence shown here is derived from an EMBL/GenBank/DDBJ whole genome shotgun (WGS) entry which is preliminary data.</text>
</comment>
<protein>
    <submittedName>
        <fullName evidence="3">Uncharacterized protein</fullName>
    </submittedName>
</protein>
<dbReference type="Proteomes" id="UP000434172">
    <property type="component" value="Unassembled WGS sequence"/>
</dbReference>
<gene>
    <name evidence="3" type="ORF">GQ607_004047</name>
</gene>
<sequence length="151" mass="16314">MSTYDTSDSRHDNGGTFSSTEDMIQPDHHLTTTNLLGRSLYAAGGVRLQETCGVASDGLYGNSDPQDVGFKQTKAATDKSTTKMAILWVWRFDFLALLISCAAFAAIAALLGVYNERAQPEFAYNININTLIAILSTVLKATLVFVVAEGQ</sequence>
<keyword evidence="2" id="KW-0812">Transmembrane</keyword>